<feature type="region of interest" description="Disordered" evidence="1">
    <location>
        <begin position="44"/>
        <end position="77"/>
    </location>
</feature>
<proteinExistence type="predicted"/>
<keyword evidence="3" id="KW-1185">Reference proteome</keyword>
<sequence>MNRLQLSISALSEEQLRNMVLRVAAQDPYFCDVIAMELGGTESYASDTDDASPTTPTMTRFPLESREKVPKRRGTRPRTLSKTLVHFPPDITGAAESDQEECHYHPGRVETEDYEFLTMNTKGRPYKVVQTVSMWSCCEGDDISPGCVIAPAHLLQHQPVQLRHRRTRAKSGDYPVKRGYRA</sequence>
<gene>
    <name evidence="2" type="ORF">P691DRAFT_797346</name>
</gene>
<dbReference type="AlphaFoldDB" id="A0A9P6BZJ8"/>
<comment type="caution">
    <text evidence="2">The sequence shown here is derived from an EMBL/GenBank/DDBJ whole genome shotgun (WGS) entry which is preliminary data.</text>
</comment>
<evidence type="ECO:0000313" key="3">
    <source>
        <dbReference type="Proteomes" id="UP000807342"/>
    </source>
</evidence>
<reference evidence="2" key="1">
    <citation type="submission" date="2020-11" db="EMBL/GenBank/DDBJ databases">
        <authorList>
            <consortium name="DOE Joint Genome Institute"/>
            <person name="Ahrendt S."/>
            <person name="Riley R."/>
            <person name="Andreopoulos W."/>
            <person name="Labutti K."/>
            <person name="Pangilinan J."/>
            <person name="Ruiz-Duenas F.J."/>
            <person name="Barrasa J.M."/>
            <person name="Sanchez-Garcia M."/>
            <person name="Camarero S."/>
            <person name="Miyauchi S."/>
            <person name="Serrano A."/>
            <person name="Linde D."/>
            <person name="Babiker R."/>
            <person name="Drula E."/>
            <person name="Ayuso-Fernandez I."/>
            <person name="Pacheco R."/>
            <person name="Padilla G."/>
            <person name="Ferreira P."/>
            <person name="Barriuso J."/>
            <person name="Kellner H."/>
            <person name="Castanera R."/>
            <person name="Alfaro M."/>
            <person name="Ramirez L."/>
            <person name="Pisabarro A.G."/>
            <person name="Kuo A."/>
            <person name="Tritt A."/>
            <person name="Lipzen A."/>
            <person name="He G."/>
            <person name="Yan M."/>
            <person name="Ng V."/>
            <person name="Cullen D."/>
            <person name="Martin F."/>
            <person name="Rosso M.-N."/>
            <person name="Henrissat B."/>
            <person name="Hibbett D."/>
            <person name="Martinez A.T."/>
            <person name="Grigoriev I.V."/>
        </authorList>
    </citation>
    <scope>NUCLEOTIDE SEQUENCE</scope>
    <source>
        <strain evidence="2">MF-IS2</strain>
    </source>
</reference>
<name>A0A9P6BZJ8_9AGAR</name>
<accession>A0A9P6BZJ8</accession>
<evidence type="ECO:0000256" key="1">
    <source>
        <dbReference type="SAM" id="MobiDB-lite"/>
    </source>
</evidence>
<dbReference type="Proteomes" id="UP000807342">
    <property type="component" value="Unassembled WGS sequence"/>
</dbReference>
<organism evidence="2 3">
    <name type="scientific">Macrolepiota fuliginosa MF-IS2</name>
    <dbReference type="NCBI Taxonomy" id="1400762"/>
    <lineage>
        <taxon>Eukaryota</taxon>
        <taxon>Fungi</taxon>
        <taxon>Dikarya</taxon>
        <taxon>Basidiomycota</taxon>
        <taxon>Agaricomycotina</taxon>
        <taxon>Agaricomycetes</taxon>
        <taxon>Agaricomycetidae</taxon>
        <taxon>Agaricales</taxon>
        <taxon>Agaricineae</taxon>
        <taxon>Agaricaceae</taxon>
        <taxon>Macrolepiota</taxon>
    </lineage>
</organism>
<evidence type="ECO:0000313" key="2">
    <source>
        <dbReference type="EMBL" id="KAF9443498.1"/>
    </source>
</evidence>
<dbReference type="EMBL" id="MU151467">
    <property type="protein sequence ID" value="KAF9443498.1"/>
    <property type="molecule type" value="Genomic_DNA"/>
</dbReference>
<dbReference type="OrthoDB" id="2972176at2759"/>
<protein>
    <submittedName>
        <fullName evidence="2">Uncharacterized protein</fullName>
    </submittedName>
</protein>